<dbReference type="Proteomes" id="UP000036850">
    <property type="component" value="Unassembled WGS sequence"/>
</dbReference>
<dbReference type="PANTHER" id="PTHR11228">
    <property type="entry name" value="RADICAL SAM DOMAIN PROTEIN"/>
    <property type="match status" value="1"/>
</dbReference>
<dbReference type="PANTHER" id="PTHR11228:SF7">
    <property type="entry name" value="PQQA PEPTIDE CYCLASE"/>
    <property type="match status" value="1"/>
</dbReference>
<keyword evidence="2" id="KW-0949">S-adenosyl-L-methionine</keyword>
<organism evidence="7 8">
    <name type="scientific">Pseudoalteromonas rubra</name>
    <dbReference type="NCBI Taxonomy" id="43658"/>
    <lineage>
        <taxon>Bacteria</taxon>
        <taxon>Pseudomonadati</taxon>
        <taxon>Pseudomonadota</taxon>
        <taxon>Gammaproteobacteria</taxon>
        <taxon>Alteromonadales</taxon>
        <taxon>Pseudoalteromonadaceae</taxon>
        <taxon>Pseudoalteromonas</taxon>
    </lineage>
</organism>
<dbReference type="PATRIC" id="fig|43658.6.peg.1640"/>
<dbReference type="CDD" id="cd01335">
    <property type="entry name" value="Radical_SAM"/>
    <property type="match status" value="1"/>
</dbReference>
<feature type="domain" description="Radical SAM core" evidence="6">
    <location>
        <begin position="15"/>
        <end position="231"/>
    </location>
</feature>
<dbReference type="GO" id="GO:0051536">
    <property type="term" value="F:iron-sulfur cluster binding"/>
    <property type="evidence" value="ECO:0007669"/>
    <property type="project" value="UniProtKB-KW"/>
</dbReference>
<dbReference type="InterPro" id="IPR007197">
    <property type="entry name" value="rSAM"/>
</dbReference>
<dbReference type="Pfam" id="PF13186">
    <property type="entry name" value="SPASM"/>
    <property type="match status" value="1"/>
</dbReference>
<dbReference type="InterPro" id="IPR006638">
    <property type="entry name" value="Elp3/MiaA/NifB-like_rSAM"/>
</dbReference>
<evidence type="ECO:0000313" key="8">
    <source>
        <dbReference type="Proteomes" id="UP000036850"/>
    </source>
</evidence>
<dbReference type="InterPro" id="IPR058240">
    <property type="entry name" value="rSAM_sf"/>
</dbReference>
<accession>A0A0L0EUM6</accession>
<proteinExistence type="predicted"/>
<dbReference type="SFLD" id="SFLDG01386">
    <property type="entry name" value="main_SPASM_domain-containing"/>
    <property type="match status" value="1"/>
</dbReference>
<dbReference type="Pfam" id="PF04055">
    <property type="entry name" value="Radical_SAM"/>
    <property type="match status" value="1"/>
</dbReference>
<gene>
    <name evidence="7" type="ORF">AC626_06385</name>
</gene>
<name>A0A0L0EUM6_9GAMM</name>
<dbReference type="PROSITE" id="PS51918">
    <property type="entry name" value="RADICAL_SAM"/>
    <property type="match status" value="1"/>
</dbReference>
<evidence type="ECO:0000256" key="4">
    <source>
        <dbReference type="ARBA" id="ARBA00023004"/>
    </source>
</evidence>
<dbReference type="GO" id="GO:0046872">
    <property type="term" value="F:metal ion binding"/>
    <property type="evidence" value="ECO:0007669"/>
    <property type="project" value="UniProtKB-KW"/>
</dbReference>
<dbReference type="InterPro" id="IPR013785">
    <property type="entry name" value="Aldolase_TIM"/>
</dbReference>
<dbReference type="InterPro" id="IPR023885">
    <property type="entry name" value="4Fe4S-binding_SPASM_dom"/>
</dbReference>
<dbReference type="SMART" id="SM00729">
    <property type="entry name" value="Elp3"/>
    <property type="match status" value="1"/>
</dbReference>
<evidence type="ECO:0000256" key="2">
    <source>
        <dbReference type="ARBA" id="ARBA00022691"/>
    </source>
</evidence>
<evidence type="ECO:0000259" key="6">
    <source>
        <dbReference type="PROSITE" id="PS51918"/>
    </source>
</evidence>
<protein>
    <submittedName>
        <fullName evidence="7">Heme biosynthesis protein</fullName>
    </submittedName>
</protein>
<reference evidence="8" key="1">
    <citation type="submission" date="2015-07" db="EMBL/GenBank/DDBJ databases">
        <title>Draft genome sequence of a Pseudoalteromonas rubra strain, OCN096, isolated from Kaneohe Bay, Oahu, Hawaii.</title>
        <authorList>
            <person name="Beurmann S."/>
            <person name="Ushijima B."/>
            <person name="Belcaid M."/>
            <person name="Callahan S.M."/>
            <person name="Aeby G.S."/>
        </authorList>
    </citation>
    <scope>NUCLEOTIDE SEQUENCE [LARGE SCALE GENOMIC DNA]</scope>
    <source>
        <strain evidence="8">OCN096</strain>
    </source>
</reference>
<comment type="cofactor">
    <cofactor evidence="1">
        <name>[4Fe-4S] cluster</name>
        <dbReference type="ChEBI" id="CHEBI:49883"/>
    </cofactor>
</comment>
<comment type="caution">
    <text evidence="7">The sequence shown here is derived from an EMBL/GenBank/DDBJ whole genome shotgun (WGS) entry which is preliminary data.</text>
</comment>
<dbReference type="AlphaFoldDB" id="A0A0L0EUM6"/>
<evidence type="ECO:0000256" key="5">
    <source>
        <dbReference type="ARBA" id="ARBA00023014"/>
    </source>
</evidence>
<dbReference type="OrthoDB" id="9792276at2"/>
<keyword evidence="4" id="KW-0408">Iron</keyword>
<evidence type="ECO:0000313" key="7">
    <source>
        <dbReference type="EMBL" id="KNC68192.1"/>
    </source>
</evidence>
<keyword evidence="3" id="KW-0479">Metal-binding</keyword>
<evidence type="ECO:0000256" key="3">
    <source>
        <dbReference type="ARBA" id="ARBA00022723"/>
    </source>
</evidence>
<keyword evidence="5" id="KW-0411">Iron-sulfur</keyword>
<dbReference type="NCBIfam" id="TIGR04085">
    <property type="entry name" value="rSAM_more_4Fe4S"/>
    <property type="match status" value="1"/>
</dbReference>
<sequence length="445" mass="49050">MTDLTHRSDIRINAAYRQTYAVWEITLKCNLACNHCGSRAGDARVDELSTSEALDLVAQMAELGIKEVTLIGGEAFMRPDWLEIAAEITKKGMKATMTTGGYGISLGTAKRMKEAGIAAVSLSIDGMERSHDLLRGKQGAWQKCFETIAHLREAGIPVGCNSQVNRESIAELPALYEALLTAGISAWQLALTVPMGNAVENAHILLQPYELLDVFPLLAYLSKRGNREGIRVHMGNNIGYFGPYERLLREPIASDPKWAFSRGCSAGQNAIGIEADGSIKGCPSLPSEAYTGGNIRERTLQDIYQNSPELRINDVTTPEDATQHMWGECASCEFAAVCRAGCHWTAHVFFGKRGNNPYCHHRALKKAAKNQRERFYIQQAAPGKSFDHGVFAIHDELCVMNADSDEFQIDKMTIPARWQDEGLDLVTLIREEKASAINNYRALLG</sequence>
<dbReference type="SFLD" id="SFLDG01067">
    <property type="entry name" value="SPASM/twitch_domain_containing"/>
    <property type="match status" value="1"/>
</dbReference>
<dbReference type="InterPro" id="IPR050377">
    <property type="entry name" value="Radical_SAM_PqqE_MftC-like"/>
</dbReference>
<dbReference type="Gene3D" id="3.20.20.70">
    <property type="entry name" value="Aldolase class I"/>
    <property type="match status" value="1"/>
</dbReference>
<dbReference type="EMBL" id="LFZX01000032">
    <property type="protein sequence ID" value="KNC68192.1"/>
    <property type="molecule type" value="Genomic_DNA"/>
</dbReference>
<evidence type="ECO:0000256" key="1">
    <source>
        <dbReference type="ARBA" id="ARBA00001966"/>
    </source>
</evidence>
<dbReference type="GO" id="GO:0003824">
    <property type="term" value="F:catalytic activity"/>
    <property type="evidence" value="ECO:0007669"/>
    <property type="project" value="InterPro"/>
</dbReference>
<dbReference type="SFLD" id="SFLDS00029">
    <property type="entry name" value="Radical_SAM"/>
    <property type="match status" value="1"/>
</dbReference>
<dbReference type="SUPFAM" id="SSF102114">
    <property type="entry name" value="Radical SAM enzymes"/>
    <property type="match status" value="1"/>
</dbReference>